<name>A0A3N4K9U5_9PEZI</name>
<organism evidence="2 3">
    <name type="scientific">Choiromyces venosus 120613-1</name>
    <dbReference type="NCBI Taxonomy" id="1336337"/>
    <lineage>
        <taxon>Eukaryota</taxon>
        <taxon>Fungi</taxon>
        <taxon>Dikarya</taxon>
        <taxon>Ascomycota</taxon>
        <taxon>Pezizomycotina</taxon>
        <taxon>Pezizomycetes</taxon>
        <taxon>Pezizales</taxon>
        <taxon>Tuberaceae</taxon>
        <taxon>Choiromyces</taxon>
    </lineage>
</organism>
<feature type="transmembrane region" description="Helical" evidence="1">
    <location>
        <begin position="148"/>
        <end position="177"/>
    </location>
</feature>
<proteinExistence type="predicted"/>
<accession>A0A3N4K9U5</accession>
<sequence>MGLVDYGHSCSHVSWVSGIPRRTLQLILPCRLTFERLLTQLNKPAWDRHCVSIRFAPPVPEHTNACGIRTSSELGVALPAVLFLAFPAYMMAYGYFLGQSEVEQKVGGFAPAICFAAGGMYCSAAVWGFIGVLVAGKFEDSKLYFLRWIPWGIAIGVRVGGELMVFVLAITQALFLADPNIYRAPPQKFTFPHMGKGVWQGPISYLYNIFSCKM</sequence>
<evidence type="ECO:0000256" key="1">
    <source>
        <dbReference type="SAM" id="Phobius"/>
    </source>
</evidence>
<keyword evidence="3" id="KW-1185">Reference proteome</keyword>
<keyword evidence="1" id="KW-1133">Transmembrane helix</keyword>
<dbReference type="OrthoDB" id="5351509at2759"/>
<dbReference type="EMBL" id="ML120351">
    <property type="protein sequence ID" value="RPB06072.1"/>
    <property type="molecule type" value="Genomic_DNA"/>
</dbReference>
<protein>
    <submittedName>
        <fullName evidence="2">Uncharacterized protein</fullName>
    </submittedName>
</protein>
<dbReference type="Proteomes" id="UP000276215">
    <property type="component" value="Unassembled WGS sequence"/>
</dbReference>
<evidence type="ECO:0000313" key="2">
    <source>
        <dbReference type="EMBL" id="RPB06072.1"/>
    </source>
</evidence>
<reference evidence="2 3" key="1">
    <citation type="journal article" date="2018" name="Nat. Ecol. Evol.">
        <title>Pezizomycetes genomes reveal the molecular basis of ectomycorrhizal truffle lifestyle.</title>
        <authorList>
            <person name="Murat C."/>
            <person name="Payen T."/>
            <person name="Noel B."/>
            <person name="Kuo A."/>
            <person name="Morin E."/>
            <person name="Chen J."/>
            <person name="Kohler A."/>
            <person name="Krizsan K."/>
            <person name="Balestrini R."/>
            <person name="Da Silva C."/>
            <person name="Montanini B."/>
            <person name="Hainaut M."/>
            <person name="Levati E."/>
            <person name="Barry K.W."/>
            <person name="Belfiori B."/>
            <person name="Cichocki N."/>
            <person name="Clum A."/>
            <person name="Dockter R.B."/>
            <person name="Fauchery L."/>
            <person name="Guy J."/>
            <person name="Iotti M."/>
            <person name="Le Tacon F."/>
            <person name="Lindquist E.A."/>
            <person name="Lipzen A."/>
            <person name="Malagnac F."/>
            <person name="Mello A."/>
            <person name="Molinier V."/>
            <person name="Miyauchi S."/>
            <person name="Poulain J."/>
            <person name="Riccioni C."/>
            <person name="Rubini A."/>
            <person name="Sitrit Y."/>
            <person name="Splivallo R."/>
            <person name="Traeger S."/>
            <person name="Wang M."/>
            <person name="Zifcakova L."/>
            <person name="Wipf D."/>
            <person name="Zambonelli A."/>
            <person name="Paolocci F."/>
            <person name="Nowrousian M."/>
            <person name="Ottonello S."/>
            <person name="Baldrian P."/>
            <person name="Spatafora J.W."/>
            <person name="Henrissat B."/>
            <person name="Nagy L.G."/>
            <person name="Aury J.M."/>
            <person name="Wincker P."/>
            <person name="Grigoriev I.V."/>
            <person name="Bonfante P."/>
            <person name="Martin F.M."/>
        </authorList>
    </citation>
    <scope>NUCLEOTIDE SEQUENCE [LARGE SCALE GENOMIC DNA]</scope>
    <source>
        <strain evidence="2 3">120613-1</strain>
    </source>
</reference>
<keyword evidence="1" id="KW-0472">Membrane</keyword>
<feature type="transmembrane region" description="Helical" evidence="1">
    <location>
        <begin position="109"/>
        <end position="136"/>
    </location>
</feature>
<evidence type="ECO:0000313" key="3">
    <source>
        <dbReference type="Proteomes" id="UP000276215"/>
    </source>
</evidence>
<gene>
    <name evidence="2" type="ORF">L873DRAFT_1785194</name>
</gene>
<feature type="transmembrane region" description="Helical" evidence="1">
    <location>
        <begin position="77"/>
        <end position="97"/>
    </location>
</feature>
<keyword evidence="1" id="KW-0812">Transmembrane</keyword>
<dbReference type="AlphaFoldDB" id="A0A3N4K9U5"/>